<name>A0A934QKT5_9PROT</name>
<dbReference type="GO" id="GO:0016990">
    <property type="term" value="F:arginine deiminase activity"/>
    <property type="evidence" value="ECO:0007669"/>
    <property type="project" value="UniProtKB-EC"/>
</dbReference>
<sequence length="291" mass="32148">MTPWRIDSETAPLTDVLVCPPEHYAWQAVNSVAQRTLSAGTRQPETADFMAQYGALTQALSDNGVRVHELPGREPHLPYQTYTRDSSQVTPWGPVITQCYRRQRRGEYAAVIEFYRDTGGGLWRYSTAGTLEGGDIHIIRPGLLLLGYSGERTDEAGARQFAGWFEDAGWEVRLQPFPNHFLHLDVLFCMVADGLAVGCVDVLDDDLLEWLDARGIRLIPVTYKEVMQLCCNALALGNERVISAAHAQRVNAALRAEGLQVHEVPLDLFTAGGGGVHCMTMPLARELSGRA</sequence>
<evidence type="ECO:0000313" key="5">
    <source>
        <dbReference type="Proteomes" id="UP000778970"/>
    </source>
</evidence>
<reference evidence="4" key="2">
    <citation type="journal article" date="2020" name="Microorganisms">
        <title>Osmotic Adaptation and Compatible Solute Biosynthesis of Phototrophic Bacteria as Revealed from Genome Analyses.</title>
        <authorList>
            <person name="Imhoff J.F."/>
            <person name="Rahn T."/>
            <person name="Kunzel S."/>
            <person name="Keller A."/>
            <person name="Neulinger S.C."/>
        </authorList>
    </citation>
    <scope>NUCLEOTIDE SEQUENCE</scope>
    <source>
        <strain evidence="4">DSM 9154</strain>
    </source>
</reference>
<evidence type="ECO:0000256" key="1">
    <source>
        <dbReference type="ARBA" id="ARBA00005213"/>
    </source>
</evidence>
<dbReference type="SUPFAM" id="SSF55909">
    <property type="entry name" value="Pentein"/>
    <property type="match status" value="1"/>
</dbReference>
<dbReference type="Proteomes" id="UP000778970">
    <property type="component" value="Unassembled WGS sequence"/>
</dbReference>
<comment type="caution">
    <text evidence="4">The sequence shown here is derived from an EMBL/GenBank/DDBJ whole genome shotgun (WGS) entry which is preliminary data.</text>
</comment>
<comment type="catalytic activity">
    <reaction evidence="3">
        <text>L-arginine + H2O = L-citrulline + NH4(+)</text>
        <dbReference type="Rhea" id="RHEA:19597"/>
        <dbReference type="ChEBI" id="CHEBI:15377"/>
        <dbReference type="ChEBI" id="CHEBI:28938"/>
        <dbReference type="ChEBI" id="CHEBI:32682"/>
        <dbReference type="ChEBI" id="CHEBI:57743"/>
        <dbReference type="EC" id="3.5.3.6"/>
    </reaction>
</comment>
<dbReference type="AlphaFoldDB" id="A0A934QKT5"/>
<dbReference type="GO" id="GO:0019546">
    <property type="term" value="P:L-arginine deiminase pathway"/>
    <property type="evidence" value="ECO:0007669"/>
    <property type="project" value="TreeGrafter"/>
</dbReference>
<evidence type="ECO:0000256" key="2">
    <source>
        <dbReference type="ARBA" id="ARBA00012171"/>
    </source>
</evidence>
<evidence type="ECO:0000256" key="3">
    <source>
        <dbReference type="ARBA" id="ARBA00049429"/>
    </source>
</evidence>
<reference evidence="4" key="1">
    <citation type="submission" date="2017-08" db="EMBL/GenBank/DDBJ databases">
        <authorList>
            <person name="Imhoff J.F."/>
            <person name="Rahn T."/>
            <person name="Kuenzel S."/>
            <person name="Neulinger S.C."/>
        </authorList>
    </citation>
    <scope>NUCLEOTIDE SEQUENCE</scope>
    <source>
        <strain evidence="4">DSM 9154</strain>
    </source>
</reference>
<dbReference type="EMBL" id="NRRE01000028">
    <property type="protein sequence ID" value="MBK1698552.1"/>
    <property type="molecule type" value="Genomic_DNA"/>
</dbReference>
<proteinExistence type="predicted"/>
<dbReference type="RefSeq" id="WP_027289554.1">
    <property type="nucleotide sequence ID" value="NZ_NRRE01000028.1"/>
</dbReference>
<gene>
    <name evidence="4" type="ORF">CKO21_14985</name>
</gene>
<dbReference type="Gene3D" id="3.75.10.10">
    <property type="entry name" value="L-arginine/glycine Amidinotransferase, Chain A"/>
    <property type="match status" value="1"/>
</dbReference>
<keyword evidence="5" id="KW-1185">Reference proteome</keyword>
<protein>
    <recommendedName>
        <fullName evidence="2">arginine deiminase</fullName>
        <ecNumber evidence="2">3.5.3.6</ecNumber>
    </recommendedName>
</protein>
<accession>A0A934QKT5</accession>
<dbReference type="Pfam" id="PF19420">
    <property type="entry name" value="DDAH_eukar"/>
    <property type="match status" value="1"/>
</dbReference>
<evidence type="ECO:0000313" key="4">
    <source>
        <dbReference type="EMBL" id="MBK1698552.1"/>
    </source>
</evidence>
<dbReference type="PANTHER" id="PTHR47271:SF2">
    <property type="entry name" value="ARGININE DEIMINASE"/>
    <property type="match status" value="1"/>
</dbReference>
<comment type="pathway">
    <text evidence="1">Amino-acid degradation; L-arginine degradation via ADI pathway; carbamoyl phosphate from L-arginine: step 1/2.</text>
</comment>
<dbReference type="PANTHER" id="PTHR47271">
    <property type="entry name" value="ARGININE DEIMINASE"/>
    <property type="match status" value="1"/>
</dbReference>
<organism evidence="4 5">
    <name type="scientific">Rhodovibrio salinarum</name>
    <dbReference type="NCBI Taxonomy" id="1087"/>
    <lineage>
        <taxon>Bacteria</taxon>
        <taxon>Pseudomonadati</taxon>
        <taxon>Pseudomonadota</taxon>
        <taxon>Alphaproteobacteria</taxon>
        <taxon>Rhodospirillales</taxon>
        <taxon>Rhodovibrionaceae</taxon>
        <taxon>Rhodovibrio</taxon>
    </lineage>
</organism>
<dbReference type="EC" id="3.5.3.6" evidence="2"/>